<gene>
    <name evidence="1" type="ORF">IE53DRAFT_308989</name>
</gene>
<organism evidence="1 2">
    <name type="scientific">Violaceomyces palustris</name>
    <dbReference type="NCBI Taxonomy" id="1673888"/>
    <lineage>
        <taxon>Eukaryota</taxon>
        <taxon>Fungi</taxon>
        <taxon>Dikarya</taxon>
        <taxon>Basidiomycota</taxon>
        <taxon>Ustilaginomycotina</taxon>
        <taxon>Ustilaginomycetes</taxon>
        <taxon>Violaceomycetales</taxon>
        <taxon>Violaceomycetaceae</taxon>
        <taxon>Violaceomyces</taxon>
    </lineage>
</organism>
<dbReference type="EMBL" id="KZ819695">
    <property type="protein sequence ID" value="PWN54133.1"/>
    <property type="molecule type" value="Genomic_DNA"/>
</dbReference>
<protein>
    <submittedName>
        <fullName evidence="1">Cytochrome P450</fullName>
    </submittedName>
</protein>
<reference evidence="1 2" key="1">
    <citation type="journal article" date="2018" name="Mol. Biol. Evol.">
        <title>Broad Genomic Sampling Reveals a Smut Pathogenic Ancestry of the Fungal Clade Ustilaginomycotina.</title>
        <authorList>
            <person name="Kijpornyongpan T."/>
            <person name="Mondo S.J."/>
            <person name="Barry K."/>
            <person name="Sandor L."/>
            <person name="Lee J."/>
            <person name="Lipzen A."/>
            <person name="Pangilinan J."/>
            <person name="LaButti K."/>
            <person name="Hainaut M."/>
            <person name="Henrissat B."/>
            <person name="Grigoriev I.V."/>
            <person name="Spatafora J.W."/>
            <person name="Aime M.C."/>
        </authorList>
    </citation>
    <scope>NUCLEOTIDE SEQUENCE [LARGE SCALE GENOMIC DNA]</scope>
    <source>
        <strain evidence="1 2">SA 807</strain>
    </source>
</reference>
<dbReference type="Proteomes" id="UP000245626">
    <property type="component" value="Unassembled WGS sequence"/>
</dbReference>
<proteinExistence type="predicted"/>
<accession>A0ACD0P7N8</accession>
<keyword evidence="2" id="KW-1185">Reference proteome</keyword>
<name>A0ACD0P7N8_9BASI</name>
<sequence length="501" mass="57149">MNNKRPLEEHVRLFQRYGYGYTITIPGLGRIIDISRPDWIEHVQKTRFQDYVKGKRFRDKTFDMLGNGIFAADSHEWFIQRKVSSRIFTARTFDGMISRTVSEGCGHLQSLLSEHADKPGDSFGIHEIFEDLAMDTFFRVAFNEPVDSLRSSHRLGPSGSSQAEQYKDFSKAFGTAIKVLDMRFVNPCWRMGERFSKSGKEIKDALKVIHGFAGEIISRKAASFRQHSPDSKVFEGGDESTDLLSLFMKHSVATGKSIEDKDLSCFVLNLLIAGRDTTAEACTWMTWRLLADQQDRRRRNEPPSSCLWERLRVELDGLDDYVRRGGNQVKASFDQGRLMPLMYATFHETLRLHPSIPKNIRRATCKDILPNGGPLIEEGDFVLWSDWAMGRNPTLWGADADLFRPERWIDESGSIRRESVYKAHFFSAGPRVCLGQKMAIFEGLQIMKAIIQNFDMELDMSKKYSSDDPASPPPYVNALTLPMKGGLYVRCRKRGGPDRLD</sequence>
<evidence type="ECO:0000313" key="2">
    <source>
        <dbReference type="Proteomes" id="UP000245626"/>
    </source>
</evidence>
<evidence type="ECO:0000313" key="1">
    <source>
        <dbReference type="EMBL" id="PWN54133.1"/>
    </source>
</evidence>